<dbReference type="InterPro" id="IPR028994">
    <property type="entry name" value="Integrin_alpha_N"/>
</dbReference>
<proteinExistence type="predicted"/>
<organism evidence="1 2">
    <name type="scientific">Flavobacterium ginsengiterrae</name>
    <dbReference type="NCBI Taxonomy" id="871695"/>
    <lineage>
        <taxon>Bacteria</taxon>
        <taxon>Pseudomonadati</taxon>
        <taxon>Bacteroidota</taxon>
        <taxon>Flavobacteriia</taxon>
        <taxon>Flavobacteriales</taxon>
        <taxon>Flavobacteriaceae</taxon>
        <taxon>Flavobacterium</taxon>
    </lineage>
</organism>
<protein>
    <recommendedName>
        <fullName evidence="3">VCBS repeat protein</fullName>
    </recommendedName>
</protein>
<gene>
    <name evidence="1" type="ORF">GCM10022423_32280</name>
</gene>
<dbReference type="SUPFAM" id="SSF69318">
    <property type="entry name" value="Integrin alpha N-terminal domain"/>
    <property type="match status" value="1"/>
</dbReference>
<evidence type="ECO:0000313" key="2">
    <source>
        <dbReference type="Proteomes" id="UP001500748"/>
    </source>
</evidence>
<name>A0ABP7GZT2_9FLAO</name>
<comment type="caution">
    <text evidence="1">The sequence shown here is derived from an EMBL/GenBank/DDBJ whole genome shotgun (WGS) entry which is preliminary data.</text>
</comment>
<dbReference type="RefSeq" id="WP_345145648.1">
    <property type="nucleotide sequence ID" value="NZ_BAABDU010000006.1"/>
</dbReference>
<accession>A0ABP7GZT2</accession>
<dbReference type="PROSITE" id="PS51257">
    <property type="entry name" value="PROKAR_LIPOPROTEIN"/>
    <property type="match status" value="1"/>
</dbReference>
<sequence>MKKNIFAIILISILFSCKDNKETKAVNNTVIVKDTVVETAENEVVVEEEEFKKDFAILLPRTYRTYNDVNEAASLNEKWLELYEENGQYYLGKAKFKIENGYDECVGDSTKSISPENKALIFIENPELKTGKIKSLKIDKNKIWPGEKHSFTFNSQTYTLRGEGKVLSEEKVSTDDDKTEIYKKVENYKLYLTAGSTEKLLLKEASFNDTFVELLFAGDIDGDGKLDFIFGANRDYEEERVILFLSSKAENGNAVKKVSEIAVQFDC</sequence>
<evidence type="ECO:0000313" key="1">
    <source>
        <dbReference type="EMBL" id="GAA3775046.1"/>
    </source>
</evidence>
<dbReference type="EMBL" id="BAABDU010000006">
    <property type="protein sequence ID" value="GAA3775046.1"/>
    <property type="molecule type" value="Genomic_DNA"/>
</dbReference>
<dbReference type="Proteomes" id="UP001500748">
    <property type="component" value="Unassembled WGS sequence"/>
</dbReference>
<reference evidence="2" key="1">
    <citation type="journal article" date="2019" name="Int. J. Syst. Evol. Microbiol.">
        <title>The Global Catalogue of Microorganisms (GCM) 10K type strain sequencing project: providing services to taxonomists for standard genome sequencing and annotation.</title>
        <authorList>
            <consortium name="The Broad Institute Genomics Platform"/>
            <consortium name="The Broad Institute Genome Sequencing Center for Infectious Disease"/>
            <person name="Wu L."/>
            <person name="Ma J."/>
        </authorList>
    </citation>
    <scope>NUCLEOTIDE SEQUENCE [LARGE SCALE GENOMIC DNA]</scope>
    <source>
        <strain evidence="2">JCM 17337</strain>
    </source>
</reference>
<evidence type="ECO:0008006" key="3">
    <source>
        <dbReference type="Google" id="ProtNLM"/>
    </source>
</evidence>
<keyword evidence="2" id="KW-1185">Reference proteome</keyword>